<evidence type="ECO:0000313" key="1">
    <source>
        <dbReference type="EMBL" id="EME43233.1"/>
    </source>
</evidence>
<dbReference type="HOGENOM" id="CLU_976671_0_0_1"/>
<organism evidence="1 2">
    <name type="scientific">Dothistroma septosporum (strain NZE10 / CBS 128990)</name>
    <name type="common">Red band needle blight fungus</name>
    <name type="synonym">Mycosphaerella pini</name>
    <dbReference type="NCBI Taxonomy" id="675120"/>
    <lineage>
        <taxon>Eukaryota</taxon>
        <taxon>Fungi</taxon>
        <taxon>Dikarya</taxon>
        <taxon>Ascomycota</taxon>
        <taxon>Pezizomycotina</taxon>
        <taxon>Dothideomycetes</taxon>
        <taxon>Dothideomycetidae</taxon>
        <taxon>Mycosphaerellales</taxon>
        <taxon>Mycosphaerellaceae</taxon>
        <taxon>Dothistroma</taxon>
    </lineage>
</organism>
<evidence type="ECO:0000313" key="2">
    <source>
        <dbReference type="Proteomes" id="UP000016933"/>
    </source>
</evidence>
<dbReference type="EMBL" id="KB446540">
    <property type="protein sequence ID" value="EME43233.1"/>
    <property type="molecule type" value="Genomic_DNA"/>
</dbReference>
<keyword evidence="2" id="KW-1185">Reference proteome</keyword>
<dbReference type="AlphaFoldDB" id="M2WMG9"/>
<name>M2WMG9_DOTSN</name>
<accession>M2WMG9</accession>
<sequence length="285" mass="32530">MATTTLDTRSPNVVSDKIKKYPTGIIYIVDDVDEDAVHARVEKAQGRSKTGKKRQRMTEHEENCVAFRDFFQDYSDYEVQGVVLPDDATNEGFMAYWKQQIATWTEDTFAIVYYHGDAGNAENKVMESDPGRVNAFKLISLINGGEADALLLLDCFIQDPFTHKKDGFVLRDEKDFTSALIDNLTAYVDEIKDRKRRALRSVLQIMGEDKSMYSSPKRIGLNQTRPPYTEVVRRFKLDPCLVALDEKTELFGERIQGPPENLEKFVEDTLFMSKDEGFEGSEDFA</sequence>
<reference evidence="1 2" key="2">
    <citation type="journal article" date="2012" name="PLoS Pathog.">
        <title>Diverse lifestyles and strategies of plant pathogenesis encoded in the genomes of eighteen Dothideomycetes fungi.</title>
        <authorList>
            <person name="Ohm R.A."/>
            <person name="Feau N."/>
            <person name="Henrissat B."/>
            <person name="Schoch C.L."/>
            <person name="Horwitz B.A."/>
            <person name="Barry K.W."/>
            <person name="Condon B.J."/>
            <person name="Copeland A.C."/>
            <person name="Dhillon B."/>
            <person name="Glaser F."/>
            <person name="Hesse C.N."/>
            <person name="Kosti I."/>
            <person name="LaButti K."/>
            <person name="Lindquist E.A."/>
            <person name="Lucas S."/>
            <person name="Salamov A.A."/>
            <person name="Bradshaw R.E."/>
            <person name="Ciuffetti L."/>
            <person name="Hamelin R.C."/>
            <person name="Kema G.H.J."/>
            <person name="Lawrence C."/>
            <person name="Scott J.A."/>
            <person name="Spatafora J.W."/>
            <person name="Turgeon B.G."/>
            <person name="de Wit P.J.G.M."/>
            <person name="Zhong S."/>
            <person name="Goodwin S.B."/>
            <person name="Grigoriev I.V."/>
        </authorList>
    </citation>
    <scope>NUCLEOTIDE SEQUENCE [LARGE SCALE GENOMIC DNA]</scope>
    <source>
        <strain evidence="2">NZE10 / CBS 128990</strain>
    </source>
</reference>
<proteinExistence type="predicted"/>
<gene>
    <name evidence="1" type="ORF">DOTSEDRAFT_25205</name>
</gene>
<protein>
    <submittedName>
        <fullName evidence="1">Uncharacterized protein</fullName>
    </submittedName>
</protein>
<dbReference type="OMA" id="HAMTEIF"/>
<reference evidence="2" key="1">
    <citation type="journal article" date="2012" name="PLoS Genet.">
        <title>The genomes of the fungal plant pathogens Cladosporium fulvum and Dothistroma septosporum reveal adaptation to different hosts and lifestyles but also signatures of common ancestry.</title>
        <authorList>
            <person name="de Wit P.J.G.M."/>
            <person name="van der Burgt A."/>
            <person name="Oekmen B."/>
            <person name="Stergiopoulos I."/>
            <person name="Abd-Elsalam K.A."/>
            <person name="Aerts A.L."/>
            <person name="Bahkali A.H."/>
            <person name="Beenen H.G."/>
            <person name="Chettri P."/>
            <person name="Cox M.P."/>
            <person name="Datema E."/>
            <person name="de Vries R.P."/>
            <person name="Dhillon B."/>
            <person name="Ganley A.R."/>
            <person name="Griffiths S.A."/>
            <person name="Guo Y."/>
            <person name="Hamelin R.C."/>
            <person name="Henrissat B."/>
            <person name="Kabir M.S."/>
            <person name="Jashni M.K."/>
            <person name="Kema G."/>
            <person name="Klaubauf S."/>
            <person name="Lapidus A."/>
            <person name="Levasseur A."/>
            <person name="Lindquist E."/>
            <person name="Mehrabi R."/>
            <person name="Ohm R.A."/>
            <person name="Owen T.J."/>
            <person name="Salamov A."/>
            <person name="Schwelm A."/>
            <person name="Schijlen E."/>
            <person name="Sun H."/>
            <person name="van den Burg H.A."/>
            <person name="van Ham R.C.H.J."/>
            <person name="Zhang S."/>
            <person name="Goodwin S.B."/>
            <person name="Grigoriev I.V."/>
            <person name="Collemare J."/>
            <person name="Bradshaw R.E."/>
        </authorList>
    </citation>
    <scope>NUCLEOTIDE SEQUENCE [LARGE SCALE GENOMIC DNA]</scope>
    <source>
        <strain evidence="2">NZE10 / CBS 128990</strain>
    </source>
</reference>
<dbReference type="Proteomes" id="UP000016933">
    <property type="component" value="Unassembled WGS sequence"/>
</dbReference>